<dbReference type="InterPro" id="IPR013653">
    <property type="entry name" value="GCN5-like_dom"/>
</dbReference>
<dbReference type="Gene3D" id="3.40.630.30">
    <property type="match status" value="1"/>
</dbReference>
<sequence length="160" mass="17641">MTFRPAVAGDATGLRDLEREANLVGLAHVFPAADFPFPDDEVLERWSRVLAEPGVSVEVVDGPEGDGLDAFVAHDATTLRHVAVHPRRWGTGLARRAVVRAASAIWAGGHEPRLWCLAANDRALGLYFHLGWEPTEVERRSEWTPYPVERELVLRGSADV</sequence>
<dbReference type="SUPFAM" id="SSF55729">
    <property type="entry name" value="Acyl-CoA N-acyltransferases (Nat)"/>
    <property type="match status" value="1"/>
</dbReference>
<reference evidence="2 3" key="1">
    <citation type="submission" date="2016-10" db="EMBL/GenBank/DDBJ databases">
        <authorList>
            <person name="de Groot N.N."/>
        </authorList>
    </citation>
    <scope>NUCLEOTIDE SEQUENCE [LARGE SCALE GENOMIC DNA]</scope>
    <source>
        <strain evidence="2 3">CGMCC 1.11156</strain>
    </source>
</reference>
<evidence type="ECO:0000259" key="1">
    <source>
        <dbReference type="PROSITE" id="PS51186"/>
    </source>
</evidence>
<dbReference type="Proteomes" id="UP000198649">
    <property type="component" value="Unassembled WGS sequence"/>
</dbReference>
<dbReference type="GO" id="GO:0016747">
    <property type="term" value="F:acyltransferase activity, transferring groups other than amino-acyl groups"/>
    <property type="evidence" value="ECO:0007669"/>
    <property type="project" value="InterPro"/>
</dbReference>
<dbReference type="EMBL" id="FOQG01000002">
    <property type="protein sequence ID" value="SFH82935.1"/>
    <property type="molecule type" value="Genomic_DNA"/>
</dbReference>
<gene>
    <name evidence="2" type="ORF">SAMN05216561_102395</name>
</gene>
<proteinExistence type="predicted"/>
<accession>A0A1I3D895</accession>
<evidence type="ECO:0000313" key="3">
    <source>
        <dbReference type="Proteomes" id="UP000198649"/>
    </source>
</evidence>
<evidence type="ECO:0000313" key="2">
    <source>
        <dbReference type="EMBL" id="SFH82935.1"/>
    </source>
</evidence>
<name>A0A1I3D895_9ACTN</name>
<dbReference type="InterPro" id="IPR000182">
    <property type="entry name" value="GNAT_dom"/>
</dbReference>
<dbReference type="InterPro" id="IPR016181">
    <property type="entry name" value="Acyl_CoA_acyltransferase"/>
</dbReference>
<dbReference type="PROSITE" id="PS51186">
    <property type="entry name" value="GNAT"/>
    <property type="match status" value="1"/>
</dbReference>
<dbReference type="STRING" id="1005945.SAMN05216561_102395"/>
<feature type="domain" description="N-acetyltransferase" evidence="1">
    <location>
        <begin position="1"/>
        <end position="153"/>
    </location>
</feature>
<dbReference type="Pfam" id="PF08445">
    <property type="entry name" value="FR47"/>
    <property type="match status" value="1"/>
</dbReference>
<organism evidence="2 3">
    <name type="scientific">Nocardioides psychrotolerans</name>
    <dbReference type="NCBI Taxonomy" id="1005945"/>
    <lineage>
        <taxon>Bacteria</taxon>
        <taxon>Bacillati</taxon>
        <taxon>Actinomycetota</taxon>
        <taxon>Actinomycetes</taxon>
        <taxon>Propionibacteriales</taxon>
        <taxon>Nocardioidaceae</taxon>
        <taxon>Nocardioides</taxon>
    </lineage>
</organism>
<dbReference type="AlphaFoldDB" id="A0A1I3D895"/>
<protein>
    <submittedName>
        <fullName evidence="2">FR47-like protein</fullName>
    </submittedName>
</protein>
<dbReference type="RefSeq" id="WP_170259075.1">
    <property type="nucleotide sequence ID" value="NZ_BKAF01000004.1"/>
</dbReference>
<keyword evidence="3" id="KW-1185">Reference proteome</keyword>